<dbReference type="Proteomes" id="UP000639010">
    <property type="component" value="Unassembled WGS sequence"/>
</dbReference>
<evidence type="ECO:0000313" key="1">
    <source>
        <dbReference type="EMBL" id="MBE1427146.1"/>
    </source>
</evidence>
<accession>A0ABR9H8U2</accession>
<dbReference type="InterPro" id="IPR025562">
    <property type="entry name" value="Tae4"/>
</dbReference>
<evidence type="ECO:0008006" key="3">
    <source>
        <dbReference type="Google" id="ProtNLM"/>
    </source>
</evidence>
<dbReference type="EMBL" id="JADBGG010000046">
    <property type="protein sequence ID" value="MBE1427146.1"/>
    <property type="molecule type" value="Genomic_DNA"/>
</dbReference>
<reference evidence="1 2" key="1">
    <citation type="submission" date="2020-10" db="EMBL/GenBank/DDBJ databases">
        <title>Genomic Encyclopedia of Type Strains, Phase IV (KMG-IV): sequencing the most valuable type-strain genomes for metagenomic binning, comparative biology and taxonomic classification.</title>
        <authorList>
            <person name="Goeker M."/>
        </authorList>
    </citation>
    <scope>NUCLEOTIDE SEQUENCE [LARGE SCALE GENOMIC DNA]</scope>
    <source>
        <strain evidence="1 2">DSM 4194</strain>
    </source>
</reference>
<proteinExistence type="predicted"/>
<keyword evidence="2" id="KW-1185">Reference proteome</keyword>
<dbReference type="Gene3D" id="3.90.1720.80">
    <property type="match status" value="1"/>
</dbReference>
<organism evidence="1 2">
    <name type="scientific">Desulfomicrobium macestii</name>
    <dbReference type="NCBI Taxonomy" id="90731"/>
    <lineage>
        <taxon>Bacteria</taxon>
        <taxon>Pseudomonadati</taxon>
        <taxon>Thermodesulfobacteriota</taxon>
        <taxon>Desulfovibrionia</taxon>
        <taxon>Desulfovibrionales</taxon>
        <taxon>Desulfomicrobiaceae</taxon>
        <taxon>Desulfomicrobium</taxon>
    </lineage>
</organism>
<protein>
    <recommendedName>
        <fullName evidence="3">Cytoplasmic protein</fullName>
    </recommendedName>
</protein>
<comment type="caution">
    <text evidence="1">The sequence shown here is derived from an EMBL/GenBank/DDBJ whole genome shotgun (WGS) entry which is preliminary data.</text>
</comment>
<evidence type="ECO:0000313" key="2">
    <source>
        <dbReference type="Proteomes" id="UP000639010"/>
    </source>
</evidence>
<sequence length="131" mass="14335">MKPSYSLLELNYPAALAPCSGAWANQCAIRLSIALQQAGVSFSGYGDPTCVHGHARGAESLANFLWRSIGPAFKYSKNAQSKIAHQKGIVFFKDISGFRGGQGDHIDLWNGYGTKSGEYFQESGEVWFWPL</sequence>
<dbReference type="Pfam" id="PF14113">
    <property type="entry name" value="Tae4"/>
    <property type="match status" value="1"/>
</dbReference>
<name>A0ABR9H8U2_9BACT</name>
<gene>
    <name evidence="1" type="ORF">H4684_003834</name>
</gene>
<dbReference type="RefSeq" id="WP_192624925.1">
    <property type="nucleotide sequence ID" value="NZ_JADBGG010000046.1"/>
</dbReference>